<reference evidence="1" key="1">
    <citation type="submission" date="2019-03" db="EMBL/GenBank/DDBJ databases">
        <authorList>
            <person name="Hao L."/>
        </authorList>
    </citation>
    <scope>NUCLEOTIDE SEQUENCE</scope>
</reference>
<organism evidence="1">
    <name type="scientific">anaerobic digester metagenome</name>
    <dbReference type="NCBI Taxonomy" id="1263854"/>
    <lineage>
        <taxon>unclassified sequences</taxon>
        <taxon>metagenomes</taxon>
        <taxon>ecological metagenomes</taxon>
    </lineage>
</organism>
<evidence type="ECO:0000313" key="1">
    <source>
        <dbReference type="EMBL" id="VFU12612.1"/>
    </source>
</evidence>
<gene>
    <name evidence="1" type="ORF">SCFA_1800003</name>
</gene>
<protein>
    <submittedName>
        <fullName evidence="1">Uncharacterized protein</fullName>
    </submittedName>
</protein>
<name>A0A485LX36_9ZZZZ</name>
<accession>A0A485LX36</accession>
<sequence length="38" mass="4464">MDTVQYGSFQKPLQANNEEMRVKRLLLHDLIKPHGQDL</sequence>
<dbReference type="EMBL" id="CAADRN010000091">
    <property type="protein sequence ID" value="VFU12612.1"/>
    <property type="molecule type" value="Genomic_DNA"/>
</dbReference>
<proteinExistence type="predicted"/>
<dbReference type="AlphaFoldDB" id="A0A485LX36"/>